<sequence>MQTPTYSNTRGITMRMLCEVGFARRGGDFLRSDHSSASGVNLSLDSVNKNTIKMLLIGGSCLPEGGSCHPRREGDVALASNQGEPGSIPDGMAPGFSHVGIVLDDVCRRRVLSVISRFPRPRIPALLHIHLAPPSLAPKTPMFRAARNPTSATTKKLPAPKCTKSNGNIVSKHEQRLTPGAFGKRGGRCHWPVGFLWVLPFPPTTAFRCCFARRLWEPPPGAGVYDREKLEFPEKTRRQAASSSTIPSCGNPGADPPGIGPGSPWWEASALATAPSLPQFILPLPQNTVWHVTPSCSKGWSRQVYLFLPFITCHCLPWAGVPSPPPFCSPAFEGRRHFQPLSPAHPTPIPLFPELSAYSPGRLLYRPCYNEPIVCNAVLTAVPIPPGSPAQHCTPALMSMSRGPITIDEVDRSRWLRATNLHVPTFNFFSTNTSSEYGVVWILATGTANSCCAIGRPVPAFYEQRLYFYYLMLATVVSSDSTCDVTSGDRYAQVCTPGKFGHSFSHIVHLYPRVQSPSGWSRLAAPYALGEKSSHFGSIVVVSLPQLDVPGRIGADIMDRCVYLRLVINLHWEVFYVGILFPVVPLVLETDASGVNGAILRATSPTFPSPVAARRRLAKGQALRSPVIFTRGGNSSLHPQEPETEFVGFKIFRIPQQLRASRKKGPCFASDHFGRFRFEPYKDIISGAVAIHIIHKVMFAKQELHPHRPKLESQCPDESDDIPDTMKFE</sequence>
<keyword evidence="3" id="KW-1185">Reference proteome</keyword>
<feature type="region of interest" description="Disordered" evidence="1">
    <location>
        <begin position="706"/>
        <end position="729"/>
    </location>
</feature>
<evidence type="ECO:0000313" key="2">
    <source>
        <dbReference type="EMBL" id="KAJ8872539.1"/>
    </source>
</evidence>
<protein>
    <submittedName>
        <fullName evidence="2">Uncharacterized protein</fullName>
    </submittedName>
</protein>
<comment type="caution">
    <text evidence="2">The sequence shown here is derived from an EMBL/GenBank/DDBJ whole genome shotgun (WGS) entry which is preliminary data.</text>
</comment>
<evidence type="ECO:0000313" key="3">
    <source>
        <dbReference type="Proteomes" id="UP001159363"/>
    </source>
</evidence>
<accession>A0ABQ9GKI8</accession>
<reference evidence="2 3" key="1">
    <citation type="submission" date="2023-02" db="EMBL/GenBank/DDBJ databases">
        <title>LHISI_Scaffold_Assembly.</title>
        <authorList>
            <person name="Stuart O.P."/>
            <person name="Cleave R."/>
            <person name="Magrath M.J.L."/>
            <person name="Mikheyev A.S."/>
        </authorList>
    </citation>
    <scope>NUCLEOTIDE SEQUENCE [LARGE SCALE GENOMIC DNA]</scope>
    <source>
        <strain evidence="2">Daus_M_001</strain>
        <tissue evidence="2">Leg muscle</tissue>
    </source>
</reference>
<name>A0ABQ9GKI8_9NEOP</name>
<gene>
    <name evidence="2" type="ORF">PR048_026145</name>
</gene>
<dbReference type="EMBL" id="JARBHB010000011">
    <property type="protein sequence ID" value="KAJ8872539.1"/>
    <property type="molecule type" value="Genomic_DNA"/>
</dbReference>
<organism evidence="2 3">
    <name type="scientific">Dryococelus australis</name>
    <dbReference type="NCBI Taxonomy" id="614101"/>
    <lineage>
        <taxon>Eukaryota</taxon>
        <taxon>Metazoa</taxon>
        <taxon>Ecdysozoa</taxon>
        <taxon>Arthropoda</taxon>
        <taxon>Hexapoda</taxon>
        <taxon>Insecta</taxon>
        <taxon>Pterygota</taxon>
        <taxon>Neoptera</taxon>
        <taxon>Polyneoptera</taxon>
        <taxon>Phasmatodea</taxon>
        <taxon>Verophasmatodea</taxon>
        <taxon>Anareolatae</taxon>
        <taxon>Phasmatidae</taxon>
        <taxon>Eurycanthinae</taxon>
        <taxon>Dryococelus</taxon>
    </lineage>
</organism>
<feature type="region of interest" description="Disordered" evidence="1">
    <location>
        <begin position="233"/>
        <end position="262"/>
    </location>
</feature>
<evidence type="ECO:0000256" key="1">
    <source>
        <dbReference type="SAM" id="MobiDB-lite"/>
    </source>
</evidence>
<dbReference type="Proteomes" id="UP001159363">
    <property type="component" value="Chromosome 10"/>
</dbReference>
<proteinExistence type="predicted"/>
<feature type="compositionally biased region" description="Polar residues" evidence="1">
    <location>
        <begin position="239"/>
        <end position="248"/>
    </location>
</feature>